<reference evidence="4" key="2">
    <citation type="submission" date="2020-04" db="EMBL/GenBank/DDBJ databases">
        <authorList>
            <consortium name="NCBI Genome Project"/>
        </authorList>
    </citation>
    <scope>NUCLEOTIDE SEQUENCE</scope>
    <source>
        <strain evidence="4">CBS 304.34</strain>
    </source>
</reference>
<dbReference type="OrthoDB" id="5347061at2759"/>
<dbReference type="PANTHER" id="PTHR33112">
    <property type="entry name" value="DOMAIN PROTEIN, PUTATIVE-RELATED"/>
    <property type="match status" value="1"/>
</dbReference>
<organism evidence="2">
    <name type="scientific">Mytilinidion resinicola</name>
    <dbReference type="NCBI Taxonomy" id="574789"/>
    <lineage>
        <taxon>Eukaryota</taxon>
        <taxon>Fungi</taxon>
        <taxon>Dikarya</taxon>
        <taxon>Ascomycota</taxon>
        <taxon>Pezizomycotina</taxon>
        <taxon>Dothideomycetes</taxon>
        <taxon>Pleosporomycetidae</taxon>
        <taxon>Mytilinidiales</taxon>
        <taxon>Mytilinidiaceae</taxon>
        <taxon>Mytilinidion</taxon>
    </lineage>
</organism>
<evidence type="ECO:0000313" key="2">
    <source>
        <dbReference type="EMBL" id="KAF2814568.1"/>
    </source>
</evidence>
<dbReference type="EMBL" id="MU003694">
    <property type="protein sequence ID" value="KAF2814568.1"/>
    <property type="molecule type" value="Genomic_DNA"/>
</dbReference>
<gene>
    <name evidence="2 4" type="ORF">BDZ99DRAFT_379437</name>
</gene>
<dbReference type="AlphaFoldDB" id="A0A6A6Z190"/>
<dbReference type="RefSeq" id="XP_033581532.1">
    <property type="nucleotide sequence ID" value="XM_033715153.1"/>
</dbReference>
<evidence type="ECO:0000313" key="4">
    <source>
        <dbReference type="RefSeq" id="XP_033581532.1"/>
    </source>
</evidence>
<dbReference type="Pfam" id="PF06985">
    <property type="entry name" value="HET"/>
    <property type="match status" value="1"/>
</dbReference>
<name>A0A6A6Z190_9PEZI</name>
<dbReference type="InterPro" id="IPR010730">
    <property type="entry name" value="HET"/>
</dbReference>
<dbReference type="GeneID" id="54456046"/>
<accession>A0A6A6Z190</accession>
<proteinExistence type="predicted"/>
<dbReference type="PANTHER" id="PTHR33112:SF10">
    <property type="entry name" value="TOL"/>
    <property type="match status" value="1"/>
</dbReference>
<dbReference type="Proteomes" id="UP000504636">
    <property type="component" value="Unplaced"/>
</dbReference>
<keyword evidence="3" id="KW-1185">Reference proteome</keyword>
<sequence length="148" mass="17312">NQTQLAKGINLMELPQTFQDAVFVTRRLGYRFLYIDSICIMQDSATDWEREASNMNQVYQNYIFNIAASESDTPSHGLFRQKDRSIGTPFRVKFRTSLVEDDYYCFYDLWDGFAKEAPLNARGWVFQERMLSPRTIYFATLISGNVEK</sequence>
<protein>
    <recommendedName>
        <fullName evidence="1">Heterokaryon incompatibility domain-containing protein</fullName>
    </recommendedName>
</protein>
<reference evidence="4" key="3">
    <citation type="submission" date="2025-04" db="UniProtKB">
        <authorList>
            <consortium name="RefSeq"/>
        </authorList>
    </citation>
    <scope>IDENTIFICATION</scope>
    <source>
        <strain evidence="4">CBS 304.34</strain>
    </source>
</reference>
<reference evidence="2 4" key="1">
    <citation type="journal article" date="2020" name="Stud. Mycol.">
        <title>101 Dothideomycetes genomes: a test case for predicting lifestyles and emergence of pathogens.</title>
        <authorList>
            <person name="Haridas S."/>
            <person name="Albert R."/>
            <person name="Binder M."/>
            <person name="Bloem J."/>
            <person name="Labutti K."/>
            <person name="Salamov A."/>
            <person name="Andreopoulos B."/>
            <person name="Baker S."/>
            <person name="Barry K."/>
            <person name="Bills G."/>
            <person name="Bluhm B."/>
            <person name="Cannon C."/>
            <person name="Castanera R."/>
            <person name="Culley D."/>
            <person name="Daum C."/>
            <person name="Ezra D."/>
            <person name="Gonzalez J."/>
            <person name="Henrissat B."/>
            <person name="Kuo A."/>
            <person name="Liang C."/>
            <person name="Lipzen A."/>
            <person name="Lutzoni F."/>
            <person name="Magnuson J."/>
            <person name="Mondo S."/>
            <person name="Nolan M."/>
            <person name="Ohm R."/>
            <person name="Pangilinan J."/>
            <person name="Park H.-J."/>
            <person name="Ramirez L."/>
            <person name="Alfaro M."/>
            <person name="Sun H."/>
            <person name="Tritt A."/>
            <person name="Yoshinaga Y."/>
            <person name="Zwiers L.-H."/>
            <person name="Turgeon B."/>
            <person name="Goodwin S."/>
            <person name="Spatafora J."/>
            <person name="Crous P."/>
            <person name="Grigoriev I."/>
        </authorList>
    </citation>
    <scope>NUCLEOTIDE SEQUENCE</scope>
    <source>
        <strain evidence="2 4">CBS 304.34</strain>
    </source>
</reference>
<evidence type="ECO:0000259" key="1">
    <source>
        <dbReference type="Pfam" id="PF06985"/>
    </source>
</evidence>
<evidence type="ECO:0000313" key="3">
    <source>
        <dbReference type="Proteomes" id="UP000504636"/>
    </source>
</evidence>
<feature type="non-terminal residue" evidence="2">
    <location>
        <position position="1"/>
    </location>
</feature>
<feature type="domain" description="Heterokaryon incompatibility" evidence="1">
    <location>
        <begin position="7"/>
        <end position="128"/>
    </location>
</feature>